<dbReference type="Gene3D" id="3.10.28.10">
    <property type="entry name" value="Homing endonucleases"/>
    <property type="match status" value="1"/>
</dbReference>
<sequence>MLEDIHPRTWICLKGPKIYNIIKHIEKEVCRNNNWSKRRLSLLISNQLECHHNTIYHLFQNKYEFYPIPVILELLKFNKHKQKFLKEVKNNITYLKVNSASSKPVKGVNKLNKNLAKILGAFMTDGSLSIQKVIASPQSKDLREIENKLKKLKIHYSTGVSPSRNQYYVSIQMNRNNFKKLNKLNRSFLTQTHYNIELSDEYEDNVEAFIKWIKEEFNIHPNRFKQKKGAWRVTFSNKILARYLMRFFEVKPGPKTYYAHEPKIIKRSGLQLRKAFAKGVLMFDGCVSQQRKILFSTKSCNLFNSIKEIWRKDKINFGESLSQRRKEWNLFTTVSNTKGNLLKYFEPYTQKWKLINWLSGDINSMPILKTKFSLSTEKILKVLKEIERCDVLFLKNYFKCSHSTIRSYLKILKNQSKIKLSDAPTRINDYIDKNTTVLLKNRFHKLLFKRIKEKFKKDKNFAGFLEVQKGTLSAWKVRKNRIPIYVLKKMCKLLDIDCKQASRNIRRTDREIIEII</sequence>
<dbReference type="InterPro" id="IPR027434">
    <property type="entry name" value="Homing_endonucl"/>
</dbReference>
<accession>A0A2M8KC76</accession>
<evidence type="ECO:0000313" key="1">
    <source>
        <dbReference type="EMBL" id="PJE57529.1"/>
    </source>
</evidence>
<name>A0A2M8KC76_9BACT</name>
<reference evidence="2" key="1">
    <citation type="submission" date="2017-09" db="EMBL/GenBank/DDBJ databases">
        <title>Depth-based differentiation of microbial function through sediment-hosted aquifers and enrichment of novel symbionts in the deep terrestrial subsurface.</title>
        <authorList>
            <person name="Probst A.J."/>
            <person name="Ladd B."/>
            <person name="Jarett J.K."/>
            <person name="Geller-Mcgrath D.E."/>
            <person name="Sieber C.M.K."/>
            <person name="Emerson J.B."/>
            <person name="Anantharaman K."/>
            <person name="Thomas B.C."/>
            <person name="Malmstrom R."/>
            <person name="Stieglmeier M."/>
            <person name="Klingl A."/>
            <person name="Woyke T."/>
            <person name="Ryan C.M."/>
            <person name="Banfield J.F."/>
        </authorList>
    </citation>
    <scope>NUCLEOTIDE SEQUENCE [LARGE SCALE GENOMIC DNA]</scope>
</reference>
<evidence type="ECO:0000313" key="2">
    <source>
        <dbReference type="Proteomes" id="UP000231648"/>
    </source>
</evidence>
<protein>
    <recommendedName>
        <fullName evidence="3">DOD-type homing endonuclease domain-containing protein</fullName>
    </recommendedName>
</protein>
<dbReference type="EMBL" id="PFDX01000015">
    <property type="protein sequence ID" value="PJE57529.1"/>
    <property type="molecule type" value="Genomic_DNA"/>
</dbReference>
<dbReference type="AlphaFoldDB" id="A0A2M8KC76"/>
<dbReference type="Proteomes" id="UP000231648">
    <property type="component" value="Unassembled WGS sequence"/>
</dbReference>
<comment type="caution">
    <text evidence="1">The sequence shown here is derived from an EMBL/GenBank/DDBJ whole genome shotgun (WGS) entry which is preliminary data.</text>
</comment>
<organism evidence="1 2">
    <name type="scientific">Candidatus Portnoybacteria bacterium CG10_big_fil_rev_8_21_14_0_10_38_18</name>
    <dbReference type="NCBI Taxonomy" id="1974813"/>
    <lineage>
        <taxon>Bacteria</taxon>
        <taxon>Candidatus Portnoyibacteriota</taxon>
    </lineage>
</organism>
<evidence type="ECO:0008006" key="3">
    <source>
        <dbReference type="Google" id="ProtNLM"/>
    </source>
</evidence>
<gene>
    <name evidence="1" type="ORF">COU82_01580</name>
</gene>
<proteinExistence type="predicted"/>